<dbReference type="InterPro" id="IPR036626">
    <property type="entry name" value="GpW_sf"/>
</dbReference>
<dbReference type="InterPro" id="IPR004174">
    <property type="entry name" value="GpW"/>
</dbReference>
<dbReference type="GO" id="GO:0019058">
    <property type="term" value="P:viral life cycle"/>
    <property type="evidence" value="ECO:0007669"/>
    <property type="project" value="InterPro"/>
</dbReference>
<gene>
    <name evidence="1" type="ORF">SAMN04490244_101275</name>
</gene>
<evidence type="ECO:0000313" key="1">
    <source>
        <dbReference type="EMBL" id="SER50010.1"/>
    </source>
</evidence>
<keyword evidence="2" id="KW-1185">Reference proteome</keyword>
<dbReference type="Proteomes" id="UP000198885">
    <property type="component" value="Unassembled WGS sequence"/>
</dbReference>
<organism evidence="1 2">
    <name type="scientific">Tranquillimonas rosea</name>
    <dbReference type="NCBI Taxonomy" id="641238"/>
    <lineage>
        <taxon>Bacteria</taxon>
        <taxon>Pseudomonadati</taxon>
        <taxon>Pseudomonadota</taxon>
        <taxon>Alphaproteobacteria</taxon>
        <taxon>Rhodobacterales</taxon>
        <taxon>Roseobacteraceae</taxon>
        <taxon>Tranquillimonas</taxon>
    </lineage>
</organism>
<dbReference type="STRING" id="641238.SAMN04490244_101275"/>
<dbReference type="EMBL" id="FOGU01000001">
    <property type="protein sequence ID" value="SER50010.1"/>
    <property type="molecule type" value="Genomic_DNA"/>
</dbReference>
<dbReference type="Gene3D" id="3.30.1580.10">
    <property type="entry name" value="Head-to-tail joining protein W"/>
    <property type="match status" value="1"/>
</dbReference>
<sequence length="72" mass="7822">MTDTATLRARLGEAEDALHKVALGGAVSVVSYDGSRTEYTPTSEAALRRYVRSLKRQLGDLSRGGGSHRVRF</sequence>
<proteinExistence type="predicted"/>
<dbReference type="SUPFAM" id="SSF64210">
    <property type="entry name" value="Head-to-tail joining protein W, gpW"/>
    <property type="match status" value="1"/>
</dbReference>
<protein>
    <submittedName>
        <fullName evidence="1">GpW protein</fullName>
    </submittedName>
</protein>
<reference evidence="1 2" key="1">
    <citation type="submission" date="2016-10" db="EMBL/GenBank/DDBJ databases">
        <authorList>
            <person name="de Groot N.N."/>
        </authorList>
    </citation>
    <scope>NUCLEOTIDE SEQUENCE [LARGE SCALE GENOMIC DNA]</scope>
    <source>
        <strain evidence="1 2">DSM 23042</strain>
    </source>
</reference>
<evidence type="ECO:0000313" key="2">
    <source>
        <dbReference type="Proteomes" id="UP000198885"/>
    </source>
</evidence>
<dbReference type="Pfam" id="PF02831">
    <property type="entry name" value="gpW"/>
    <property type="match status" value="1"/>
</dbReference>
<accession>A0A1H9PPL1</accession>
<dbReference type="AlphaFoldDB" id="A0A1H9PPL1"/>
<dbReference type="OrthoDB" id="7868825at2"/>
<name>A0A1H9PPL1_9RHOB</name>
<dbReference type="RefSeq" id="WP_092687224.1">
    <property type="nucleotide sequence ID" value="NZ_FOGU01000001.1"/>
</dbReference>